<organism evidence="4 5">
    <name type="scientific">Clostridium gelidum</name>
    <dbReference type="NCBI Taxonomy" id="704125"/>
    <lineage>
        <taxon>Bacteria</taxon>
        <taxon>Bacillati</taxon>
        <taxon>Bacillota</taxon>
        <taxon>Clostridia</taxon>
        <taxon>Eubacteriales</taxon>
        <taxon>Clostridiaceae</taxon>
        <taxon>Clostridium</taxon>
    </lineage>
</organism>
<name>A0ABM7TAA5_9CLOT</name>
<keyword evidence="1" id="KW-0328">Glycosyltransferase</keyword>
<dbReference type="CDD" id="cd00761">
    <property type="entry name" value="Glyco_tranf_GTA_type"/>
    <property type="match status" value="1"/>
</dbReference>
<dbReference type="PANTHER" id="PTHR22916:SF51">
    <property type="entry name" value="GLYCOSYLTRANSFERASE EPSH-RELATED"/>
    <property type="match status" value="1"/>
</dbReference>
<evidence type="ECO:0000256" key="2">
    <source>
        <dbReference type="ARBA" id="ARBA00022679"/>
    </source>
</evidence>
<dbReference type="Gene3D" id="3.90.550.10">
    <property type="entry name" value="Spore Coat Polysaccharide Biosynthesis Protein SpsA, Chain A"/>
    <property type="match status" value="1"/>
</dbReference>
<dbReference type="EMBL" id="AP024849">
    <property type="protein sequence ID" value="BCZ48245.1"/>
    <property type="molecule type" value="Genomic_DNA"/>
</dbReference>
<protein>
    <submittedName>
        <fullName evidence="4">Glycosyl transferase</fullName>
    </submittedName>
</protein>
<sequence length="335" mass="39152">MEPTLSIIVPIYQAEKSLHNCIQSILRQTMSNFELLLIDDGSKDKSSLICKEYLQKDKRIRFFEKSNSGVSETRNLGIKKASGKYIQFVDSDDTLVDYMCERMINTAEENNCELVICGYKKCEGYLDEVINYENLFINNMNNSGEIFGNLYVKELISTPWNKLFLKSKIKEYFDKNLSLGEDLVFNLEYMRNISSISIISDPLYNYFINPKIALKQLYKRTNYETILRGYTEVIAFCNEVFGVKYNSNLINQYFVKFVQGCFLAIVANKDNSQKLKLQQIKQIVYNEKLNSVCNTVNYDNRLLAFQSNLILNKNIYLIYYFQIIKRIIKNIKSNI</sequence>
<reference evidence="5" key="1">
    <citation type="submission" date="2021-07" db="EMBL/GenBank/DDBJ databases">
        <title>Complete genome sequencing of a Clostridium isolate.</title>
        <authorList>
            <person name="Ueki A."/>
            <person name="Tonouchi A."/>
        </authorList>
    </citation>
    <scope>NUCLEOTIDE SEQUENCE [LARGE SCALE GENOMIC DNA]</scope>
    <source>
        <strain evidence="5">C5S11</strain>
    </source>
</reference>
<dbReference type="InterPro" id="IPR001173">
    <property type="entry name" value="Glyco_trans_2-like"/>
</dbReference>
<dbReference type="GO" id="GO:0016740">
    <property type="term" value="F:transferase activity"/>
    <property type="evidence" value="ECO:0007669"/>
    <property type="project" value="UniProtKB-KW"/>
</dbReference>
<dbReference type="RefSeq" id="WP_224034516.1">
    <property type="nucleotide sequence ID" value="NZ_AP024849.1"/>
</dbReference>
<evidence type="ECO:0000256" key="1">
    <source>
        <dbReference type="ARBA" id="ARBA00022676"/>
    </source>
</evidence>
<keyword evidence="2 4" id="KW-0808">Transferase</keyword>
<gene>
    <name evidence="4" type="primary">cps2J</name>
    <name evidence="4" type="ORF">psyc5s11_43120</name>
</gene>
<dbReference type="PANTHER" id="PTHR22916">
    <property type="entry name" value="GLYCOSYLTRANSFERASE"/>
    <property type="match status" value="1"/>
</dbReference>
<dbReference type="Pfam" id="PF00535">
    <property type="entry name" value="Glycos_transf_2"/>
    <property type="match status" value="1"/>
</dbReference>
<dbReference type="InterPro" id="IPR029044">
    <property type="entry name" value="Nucleotide-diphossugar_trans"/>
</dbReference>
<evidence type="ECO:0000259" key="3">
    <source>
        <dbReference type="Pfam" id="PF00535"/>
    </source>
</evidence>
<evidence type="ECO:0000313" key="4">
    <source>
        <dbReference type="EMBL" id="BCZ48245.1"/>
    </source>
</evidence>
<dbReference type="SUPFAM" id="SSF53448">
    <property type="entry name" value="Nucleotide-diphospho-sugar transferases"/>
    <property type="match status" value="1"/>
</dbReference>
<accession>A0ABM7TAA5</accession>
<feature type="domain" description="Glycosyltransferase 2-like" evidence="3">
    <location>
        <begin position="6"/>
        <end position="173"/>
    </location>
</feature>
<proteinExistence type="predicted"/>
<keyword evidence="5" id="KW-1185">Reference proteome</keyword>
<evidence type="ECO:0000313" key="5">
    <source>
        <dbReference type="Proteomes" id="UP000824633"/>
    </source>
</evidence>
<dbReference type="Proteomes" id="UP000824633">
    <property type="component" value="Chromosome"/>
</dbReference>